<dbReference type="Proteomes" id="UP000035682">
    <property type="component" value="Unplaced"/>
</dbReference>
<dbReference type="EMBL" id="LN609528">
    <property type="protein sequence ID" value="CEF63573.1"/>
    <property type="molecule type" value="Genomic_DNA"/>
</dbReference>
<accession>A0A090L618</accession>
<name>A0A090L618_STRRB</name>
<dbReference type="InterPro" id="IPR014044">
    <property type="entry name" value="CAP_dom"/>
</dbReference>
<keyword evidence="1" id="KW-0732">Signal</keyword>
<evidence type="ECO:0000313" key="6">
    <source>
        <dbReference type="WormBase" id="SRAE_1000183300"/>
    </source>
</evidence>
<dbReference type="AlphaFoldDB" id="A0A090L618"/>
<dbReference type="InterPro" id="IPR035940">
    <property type="entry name" value="CAP_sf"/>
</dbReference>
<evidence type="ECO:0000313" key="3">
    <source>
        <dbReference type="EMBL" id="CEF63573.1"/>
    </source>
</evidence>
<keyword evidence="4" id="KW-1185">Reference proteome</keyword>
<dbReference type="GeneID" id="36375938"/>
<organism evidence="3">
    <name type="scientific">Strongyloides ratti</name>
    <name type="common">Parasitic roundworm</name>
    <dbReference type="NCBI Taxonomy" id="34506"/>
    <lineage>
        <taxon>Eukaryota</taxon>
        <taxon>Metazoa</taxon>
        <taxon>Ecdysozoa</taxon>
        <taxon>Nematoda</taxon>
        <taxon>Chromadorea</taxon>
        <taxon>Rhabditida</taxon>
        <taxon>Tylenchina</taxon>
        <taxon>Panagrolaimomorpha</taxon>
        <taxon>Strongyloidoidea</taxon>
        <taxon>Strongyloididae</taxon>
        <taxon>Strongyloides</taxon>
    </lineage>
</organism>
<dbReference type="RefSeq" id="XP_024502774.1">
    <property type="nucleotide sequence ID" value="XM_024648837.1"/>
</dbReference>
<reference evidence="5" key="2">
    <citation type="submission" date="2020-12" db="UniProtKB">
        <authorList>
            <consortium name="WormBaseParasite"/>
        </authorList>
    </citation>
    <scope>IDENTIFICATION</scope>
</reference>
<evidence type="ECO:0000256" key="1">
    <source>
        <dbReference type="SAM" id="SignalP"/>
    </source>
</evidence>
<feature type="domain" description="SCP" evidence="2">
    <location>
        <begin position="145"/>
        <end position="251"/>
    </location>
</feature>
<protein>
    <submittedName>
        <fullName evidence="3 5">CAP domain-containing protein</fullName>
    </submittedName>
</protein>
<proteinExistence type="predicted"/>
<dbReference type="SUPFAM" id="SSF55797">
    <property type="entry name" value="PR-1-like"/>
    <property type="match status" value="1"/>
</dbReference>
<dbReference type="WormBase" id="SRAE_1000183300">
    <property type="protein sequence ID" value="SRP09448"/>
    <property type="gene ID" value="WBGene00258443"/>
</dbReference>
<dbReference type="Pfam" id="PF00188">
    <property type="entry name" value="CAP"/>
    <property type="match status" value="1"/>
</dbReference>
<reference evidence="3 4" key="1">
    <citation type="submission" date="2014-09" db="EMBL/GenBank/DDBJ databases">
        <authorList>
            <person name="Martin A.A."/>
        </authorList>
    </citation>
    <scope>NUCLEOTIDE SEQUENCE</scope>
    <source>
        <strain evidence="4">ED321</strain>
        <strain evidence="3">ED321 Heterogonic</strain>
    </source>
</reference>
<sequence>MKYFSKNLLYLIFLCLLLVNKITSLETKNTLLNDFKKISYYTVNLKTVCVCNNFLFYNESNAKEYQQCLLKKTIETKDSCQPNERSKGKKIDDFKYKYLIGEYDGKYLTEINPFSEKYRKHVWGDCSPNCFKKLNKSDLEYRILKELNSYRKLHGADKLSLDKKYSKLAKKISYEYFEKNNYDICHNTTAYGCIQLFSETDQAHLGVTKLYNNLLWYYNWKENSFKHFLLHPIQLIWKKARNIGIHISELNSVTCIFLTFSSKVKNDKNYKKNVSPVLKKYILEYGSFKE</sequence>
<dbReference type="OrthoDB" id="6483362at2759"/>
<evidence type="ECO:0000313" key="4">
    <source>
        <dbReference type="Proteomes" id="UP000035682"/>
    </source>
</evidence>
<dbReference type="CTD" id="36375938"/>
<evidence type="ECO:0000313" key="5">
    <source>
        <dbReference type="WBParaSite" id="SRAE_1000183300.1"/>
    </source>
</evidence>
<evidence type="ECO:0000259" key="2">
    <source>
        <dbReference type="Pfam" id="PF00188"/>
    </source>
</evidence>
<gene>
    <name evidence="3 5 6" type="ORF">SRAE_1000183300</name>
</gene>
<feature type="chain" id="PRO_5015030541" evidence="1">
    <location>
        <begin position="25"/>
        <end position="290"/>
    </location>
</feature>
<feature type="signal peptide" evidence="1">
    <location>
        <begin position="1"/>
        <end position="24"/>
    </location>
</feature>
<dbReference type="WBParaSite" id="SRAE_1000183300.1">
    <property type="protein sequence ID" value="SRAE_1000183300.1"/>
    <property type="gene ID" value="WBGene00258443"/>
</dbReference>
<dbReference type="Gene3D" id="3.40.33.10">
    <property type="entry name" value="CAP"/>
    <property type="match status" value="1"/>
</dbReference>